<feature type="signal peptide" evidence="1">
    <location>
        <begin position="1"/>
        <end position="21"/>
    </location>
</feature>
<feature type="domain" description="Transglycosylase SLT" evidence="3">
    <location>
        <begin position="56"/>
        <end position="346"/>
    </location>
</feature>
<evidence type="ECO:0000313" key="4">
    <source>
        <dbReference type="EMBL" id="SFD88213.1"/>
    </source>
</evidence>
<feature type="domain" description="Peptidoglycan binding-like" evidence="2">
    <location>
        <begin position="369"/>
        <end position="422"/>
    </location>
</feature>
<dbReference type="PANTHER" id="PTHR30163">
    <property type="entry name" value="MEMBRANE-BOUND LYTIC MUREIN TRANSGLYCOSYLASE B"/>
    <property type="match status" value="1"/>
</dbReference>
<dbReference type="FunFam" id="1.10.8.350:FF:000001">
    <property type="entry name" value="Lytic murein transglycosylase B"/>
    <property type="match status" value="1"/>
</dbReference>
<dbReference type="GO" id="GO:0008933">
    <property type="term" value="F:peptidoglycan lytic transglycosylase activity"/>
    <property type="evidence" value="ECO:0007669"/>
    <property type="project" value="TreeGrafter"/>
</dbReference>
<accession>A0A1I1W4G5</accession>
<dbReference type="PANTHER" id="PTHR30163:SF8">
    <property type="entry name" value="LYTIC MUREIN TRANSGLYCOSYLASE"/>
    <property type="match status" value="1"/>
</dbReference>
<evidence type="ECO:0000259" key="2">
    <source>
        <dbReference type="Pfam" id="PF01471"/>
    </source>
</evidence>
<dbReference type="Gene3D" id="1.10.8.350">
    <property type="entry name" value="Bacterial muramidase"/>
    <property type="match status" value="1"/>
</dbReference>
<dbReference type="SUPFAM" id="SSF47090">
    <property type="entry name" value="PGBD-like"/>
    <property type="match status" value="1"/>
</dbReference>
<dbReference type="InterPro" id="IPR036366">
    <property type="entry name" value="PGBDSf"/>
</dbReference>
<sequence length="425" mass="46084">MVTGFGAVGGVSLALALTVFANGSSAQTDTDTTRPPVLATKAAEKAPIEGTQAGLQDWVKNFRARALEAGIAADVFDATMEGVTYDTEVIRRDRNQSEFTKTVWDYLDTAVSDLRVQNGRDALQKRDTALTQIEAKYGVNKEVLAAIWGLESAFGTFRGSDSVINSLTSLAYDTRRAEFFEAELIHALRILQTGDTTLAQLNGSWAGAMGHTQFMPSSFQEHAVDHDGDGKRDIWGDDPTDALASSAAYLKHHGWTLDQPWGVEVRLPEGFDYLLADRETLKTAAEWAELGVKDTRGKAVADHGPASILLPGGAEGAAFMIFNNFAVIERYNTADAYVIGIGHLADRIGGGGPIQHDWPRQERALTFDERIELQERLTSAGFDTQKIDAKIGPLTINAVRGFQQAKGLLPDGFASLSLLEKLRAP</sequence>
<protein>
    <submittedName>
        <fullName evidence="4">Lytic murein transglycosylase</fullName>
    </submittedName>
</protein>
<dbReference type="Proteomes" id="UP000198977">
    <property type="component" value="Unassembled WGS sequence"/>
</dbReference>
<reference evidence="4 5" key="1">
    <citation type="submission" date="2016-10" db="EMBL/GenBank/DDBJ databases">
        <authorList>
            <person name="de Groot N.N."/>
        </authorList>
    </citation>
    <scope>NUCLEOTIDE SEQUENCE [LARGE SCALE GENOMIC DNA]</scope>
    <source>
        <strain evidence="4 5">DSM 11443</strain>
    </source>
</reference>
<dbReference type="STRING" id="74348.SAMN04488523_103214"/>
<dbReference type="InterPro" id="IPR011970">
    <property type="entry name" value="MltB_2"/>
</dbReference>
<dbReference type="EMBL" id="FOMW01000003">
    <property type="protein sequence ID" value="SFD88213.1"/>
    <property type="molecule type" value="Genomic_DNA"/>
</dbReference>
<dbReference type="NCBIfam" id="TIGR02283">
    <property type="entry name" value="MltB_2"/>
    <property type="match status" value="1"/>
</dbReference>
<organism evidence="4 5">
    <name type="scientific">Sulfitobacter brevis</name>
    <dbReference type="NCBI Taxonomy" id="74348"/>
    <lineage>
        <taxon>Bacteria</taxon>
        <taxon>Pseudomonadati</taxon>
        <taxon>Pseudomonadota</taxon>
        <taxon>Alphaproteobacteria</taxon>
        <taxon>Rhodobacterales</taxon>
        <taxon>Roseobacteraceae</taxon>
        <taxon>Sulfitobacter</taxon>
    </lineage>
</organism>
<evidence type="ECO:0000256" key="1">
    <source>
        <dbReference type="SAM" id="SignalP"/>
    </source>
</evidence>
<dbReference type="InterPro" id="IPR002477">
    <property type="entry name" value="Peptidoglycan-bd-like"/>
</dbReference>
<feature type="chain" id="PRO_5011577754" evidence="1">
    <location>
        <begin position="22"/>
        <end position="425"/>
    </location>
</feature>
<dbReference type="InterPro" id="IPR023346">
    <property type="entry name" value="Lysozyme-like_dom_sf"/>
</dbReference>
<dbReference type="Gene3D" id="1.10.101.10">
    <property type="entry name" value="PGBD-like superfamily/PGBD"/>
    <property type="match status" value="1"/>
</dbReference>
<dbReference type="InterPro" id="IPR043426">
    <property type="entry name" value="MltB-like"/>
</dbReference>
<name>A0A1I1W4G5_9RHOB</name>
<dbReference type="Pfam" id="PF13406">
    <property type="entry name" value="SLT_2"/>
    <property type="match status" value="1"/>
</dbReference>
<keyword evidence="1" id="KW-0732">Signal</keyword>
<dbReference type="InterPro" id="IPR031304">
    <property type="entry name" value="SLT_2"/>
</dbReference>
<keyword evidence="5" id="KW-1185">Reference proteome</keyword>
<dbReference type="GO" id="GO:0009253">
    <property type="term" value="P:peptidoglycan catabolic process"/>
    <property type="evidence" value="ECO:0007669"/>
    <property type="project" value="TreeGrafter"/>
</dbReference>
<dbReference type="Gene3D" id="1.10.530.10">
    <property type="match status" value="1"/>
</dbReference>
<dbReference type="Pfam" id="PF01471">
    <property type="entry name" value="PG_binding_1"/>
    <property type="match status" value="1"/>
</dbReference>
<dbReference type="CDD" id="cd13399">
    <property type="entry name" value="Slt35-like"/>
    <property type="match status" value="1"/>
</dbReference>
<dbReference type="SUPFAM" id="SSF53955">
    <property type="entry name" value="Lysozyme-like"/>
    <property type="match status" value="1"/>
</dbReference>
<gene>
    <name evidence="4" type="ORF">SAMN04488523_103214</name>
</gene>
<proteinExistence type="predicted"/>
<dbReference type="AlphaFoldDB" id="A0A1I1W4G5"/>
<evidence type="ECO:0000259" key="3">
    <source>
        <dbReference type="Pfam" id="PF13406"/>
    </source>
</evidence>
<evidence type="ECO:0000313" key="5">
    <source>
        <dbReference type="Proteomes" id="UP000198977"/>
    </source>
</evidence>
<dbReference type="InterPro" id="IPR036365">
    <property type="entry name" value="PGBD-like_sf"/>
</dbReference>